<dbReference type="KEGG" id="asal:CFBP5507_07965"/>
<gene>
    <name evidence="1" type="ORF">CFBP5507_07965</name>
</gene>
<protein>
    <submittedName>
        <fullName evidence="1">Uncharacterized protein</fullName>
    </submittedName>
</protein>
<proteinExistence type="predicted"/>
<reference evidence="1" key="1">
    <citation type="submission" date="2022-10" db="EMBL/GenBank/DDBJ databases">
        <title>Complete genome sequence of Agrobacterium salinitolerans CFBP5507.</title>
        <authorList>
            <person name="Tchabashvili S."/>
            <person name="Yen H.-C."/>
            <person name="Haryono M."/>
            <person name="Lin Y.-C."/>
            <person name="Lai E.-M."/>
            <person name="Kuo C.-H."/>
        </authorList>
    </citation>
    <scope>NUCLEOTIDE SEQUENCE</scope>
    <source>
        <strain evidence="1">CFBP5507</strain>
    </source>
</reference>
<sequence>MSDLKTFADRVARAASRAEHLREAINWMEPTSRDTVLREPSINVSQLVGNGVNGYWQAMELISAEMSIIAEDTARETLEKAKKELAEIEDMFARFTEQENAP</sequence>
<evidence type="ECO:0000313" key="2">
    <source>
        <dbReference type="Proteomes" id="UP000298735"/>
    </source>
</evidence>
<organism evidence="1 2">
    <name type="scientific">Agrobacterium salinitolerans</name>
    <dbReference type="NCBI Taxonomy" id="1183413"/>
    <lineage>
        <taxon>Bacteria</taxon>
        <taxon>Pseudomonadati</taxon>
        <taxon>Pseudomonadota</taxon>
        <taxon>Alphaproteobacteria</taxon>
        <taxon>Hyphomicrobiales</taxon>
        <taxon>Rhizobiaceae</taxon>
        <taxon>Rhizobium/Agrobacterium group</taxon>
        <taxon>Agrobacterium</taxon>
    </lineage>
</organism>
<dbReference type="AlphaFoldDB" id="A0A4Z1RDY8"/>
<name>A0A4Z1RDY8_9HYPH</name>
<accession>A0A4Z1RDY8</accession>
<evidence type="ECO:0000313" key="1">
    <source>
        <dbReference type="EMBL" id="UYZ06197.1"/>
    </source>
</evidence>
<dbReference type="Proteomes" id="UP000298735">
    <property type="component" value="Chromosome Circular"/>
</dbReference>
<dbReference type="RefSeq" id="WP_137410580.1">
    <property type="nucleotide sequence ID" value="NZ_CP109968.1"/>
</dbReference>
<dbReference type="EMBL" id="CP109968">
    <property type="protein sequence ID" value="UYZ06197.1"/>
    <property type="molecule type" value="Genomic_DNA"/>
</dbReference>